<evidence type="ECO:0000313" key="4">
    <source>
        <dbReference type="Proteomes" id="UP000008810"/>
    </source>
</evidence>
<reference evidence="2" key="2">
    <citation type="submission" date="2017-06" db="EMBL/GenBank/DDBJ databases">
        <title>WGS assembly of Brachypodium distachyon.</title>
        <authorList>
            <consortium name="The International Brachypodium Initiative"/>
            <person name="Lucas S."/>
            <person name="Harmon-Smith M."/>
            <person name="Lail K."/>
            <person name="Tice H."/>
            <person name="Grimwood J."/>
            <person name="Bruce D."/>
            <person name="Barry K."/>
            <person name="Shu S."/>
            <person name="Lindquist E."/>
            <person name="Wang M."/>
            <person name="Pitluck S."/>
            <person name="Vogel J.P."/>
            <person name="Garvin D.F."/>
            <person name="Mockler T.C."/>
            <person name="Schmutz J."/>
            <person name="Rokhsar D."/>
            <person name="Bevan M.W."/>
        </authorList>
    </citation>
    <scope>NUCLEOTIDE SEQUENCE</scope>
    <source>
        <strain evidence="2">Bd21</strain>
    </source>
</reference>
<dbReference type="InterPro" id="IPR054726">
    <property type="entry name" value="Ubiq_DUF569-assoc"/>
</dbReference>
<dbReference type="Proteomes" id="UP000008810">
    <property type="component" value="Chromosome 1"/>
</dbReference>
<evidence type="ECO:0000313" key="3">
    <source>
        <dbReference type="EnsemblPlants" id="KQK19448"/>
    </source>
</evidence>
<dbReference type="OrthoDB" id="650374at2759"/>
<dbReference type="SUPFAM" id="SSF50405">
    <property type="entry name" value="Actin-crosslinking proteins"/>
    <property type="match status" value="1"/>
</dbReference>
<dbReference type="PANTHER" id="PTHR31205:SF72">
    <property type="entry name" value="DUF569 DOMAIN-CONTAINING PROTEIN"/>
    <property type="match status" value="1"/>
</dbReference>
<sequence>MELATFLDGNHVRLRSLDLGTYLHAAADGINVRLDPERASVNSAWVVHRYENPANMYLLLYSTAFGRYLSATNTLAPWGQRGYRVEQREFDEPEVYSIMWQVIGPANFVVLRHVSAGLLRANGRRRFNWNSGVTFQFRGSSNSHLRHELIDRLGSVNFIMCVRAGRYARLTPMLANLPSGTGNTLYIVAIHSQSPAADELRYPDIDAA</sequence>
<dbReference type="PANTHER" id="PTHR31205">
    <property type="entry name" value="ACTIN CROSS-LINKING PROTEIN (DUF569)"/>
    <property type="match status" value="1"/>
</dbReference>
<protein>
    <recommendedName>
        <fullName evidence="1">DUF569 domain-containing protein</fullName>
    </recommendedName>
</protein>
<reference evidence="2 3" key="1">
    <citation type="journal article" date="2010" name="Nature">
        <title>Genome sequencing and analysis of the model grass Brachypodium distachyon.</title>
        <authorList>
            <consortium name="International Brachypodium Initiative"/>
        </authorList>
    </citation>
    <scope>NUCLEOTIDE SEQUENCE [LARGE SCALE GENOMIC DNA]</scope>
    <source>
        <strain evidence="2 3">Bd21</strain>
    </source>
</reference>
<proteinExistence type="predicted"/>
<dbReference type="Gramene" id="KQK19448">
    <property type="protein sequence ID" value="KQK19448"/>
    <property type="gene ID" value="BRADI_1g48311v3"/>
</dbReference>
<evidence type="ECO:0000259" key="1">
    <source>
        <dbReference type="Pfam" id="PF22932"/>
    </source>
</evidence>
<dbReference type="InterPro" id="IPR008999">
    <property type="entry name" value="Actin-crosslinking"/>
</dbReference>
<gene>
    <name evidence="3" type="primary">LOC112270536</name>
    <name evidence="2" type="ORF">BRADI_1g48311v3</name>
</gene>
<name>A0A0Q3H8U5_BRADI</name>
<dbReference type="Pfam" id="PF22932">
    <property type="entry name" value="Ubiq_DUF_assoc"/>
    <property type="match status" value="1"/>
</dbReference>
<dbReference type="EnsemblPlants" id="KQK19448">
    <property type="protein sequence ID" value="KQK19448"/>
    <property type="gene ID" value="BRADI_1g48311v3"/>
</dbReference>
<dbReference type="AlphaFoldDB" id="A0A0Q3H8U5"/>
<accession>A0A0Q3H8U5</accession>
<dbReference type="CDD" id="cd23340">
    <property type="entry name" value="beta-trefoil_FSCN_ACP-like"/>
    <property type="match status" value="1"/>
</dbReference>
<dbReference type="EMBL" id="CM000880">
    <property type="protein sequence ID" value="KQK19448.1"/>
    <property type="molecule type" value="Genomic_DNA"/>
</dbReference>
<dbReference type="FunCoup" id="A0A0Q3H8U5">
    <property type="interactions" value="370"/>
</dbReference>
<keyword evidence="4" id="KW-1185">Reference proteome</keyword>
<organism evidence="2">
    <name type="scientific">Brachypodium distachyon</name>
    <name type="common">Purple false brome</name>
    <name type="synonym">Trachynia distachya</name>
    <dbReference type="NCBI Taxonomy" id="15368"/>
    <lineage>
        <taxon>Eukaryota</taxon>
        <taxon>Viridiplantae</taxon>
        <taxon>Streptophyta</taxon>
        <taxon>Embryophyta</taxon>
        <taxon>Tracheophyta</taxon>
        <taxon>Spermatophyta</taxon>
        <taxon>Magnoliopsida</taxon>
        <taxon>Liliopsida</taxon>
        <taxon>Poales</taxon>
        <taxon>Poaceae</taxon>
        <taxon>BOP clade</taxon>
        <taxon>Pooideae</taxon>
        <taxon>Stipodae</taxon>
        <taxon>Brachypodieae</taxon>
        <taxon>Brachypodium</taxon>
    </lineage>
</organism>
<feature type="domain" description="DUF569" evidence="1">
    <location>
        <begin position="120"/>
        <end position="189"/>
    </location>
</feature>
<reference evidence="3" key="3">
    <citation type="submission" date="2018-08" db="UniProtKB">
        <authorList>
            <consortium name="EnsemblPlants"/>
        </authorList>
    </citation>
    <scope>IDENTIFICATION</scope>
    <source>
        <strain evidence="3">cv. Bd21</strain>
    </source>
</reference>
<evidence type="ECO:0000313" key="2">
    <source>
        <dbReference type="EMBL" id="KQK19448.1"/>
    </source>
</evidence>